<dbReference type="AlphaFoldDB" id="A0A380RVU7"/>
<reference evidence="2 3" key="1">
    <citation type="submission" date="2017-08" db="EMBL/GenBank/DDBJ databases">
        <authorList>
            <person name="de Groot N.N."/>
        </authorList>
    </citation>
    <scope>NUCLEOTIDE SEQUENCE [LARGE SCALE GENOMIC DNA]</scope>
    <source>
        <strain evidence="2 3">HM2</strain>
    </source>
</reference>
<name>A0A380RVU7_FIBSU</name>
<dbReference type="RefSeq" id="WP_109572141.1">
    <property type="nucleotide sequence ID" value="NZ_UHJL01000001.1"/>
</dbReference>
<keyword evidence="1" id="KW-0732">Signal</keyword>
<dbReference type="EMBL" id="UHJL01000001">
    <property type="protein sequence ID" value="SUQ19534.1"/>
    <property type="molecule type" value="Genomic_DNA"/>
</dbReference>
<dbReference type="Proteomes" id="UP000255423">
    <property type="component" value="Unassembled WGS sequence"/>
</dbReference>
<feature type="signal peptide" evidence="1">
    <location>
        <begin position="1"/>
        <end position="24"/>
    </location>
</feature>
<evidence type="ECO:0000313" key="2">
    <source>
        <dbReference type="EMBL" id="SUQ19534.1"/>
    </source>
</evidence>
<feature type="chain" id="PRO_5016673914" evidence="1">
    <location>
        <begin position="25"/>
        <end position="409"/>
    </location>
</feature>
<sequence>MRVCVKCFAFLNAFTLFFVCNVFAEASTSRDSVMNLFVHDYRESNFLDSLSDLEKYDPSEMVRQDIDDVRSLRISMMNALEHDDIDSLKKLVDAAEAFEKSSSTIVIHDGEKLLLKYFLGDFESLCNLDFVSHYNNWYEHIYGAFHQALYNKMHEELKSGKLEEKLESIKNESDRNFAFIVLNGYFCNKEKISALIEERKYKLKNRKQLEYLVDTYWRKDVLDSSRAASYSVGASYTVMLGKVSKKVDNAFGLYAGSGAIIDNYYLEFSINGHVGDNSVRDSLYFFNVGIEANFGYVFLNLKDTRFSGYLTTGVGVNTFSFKGDNSKEKKKSDWPTQVYPSFGGGFAFDFFPIGSFEKRAGLRFRAGVKNIFSGKTVHASGVRLYTSIEFVGSLGMHKSIKFDYPNTER</sequence>
<protein>
    <submittedName>
        <fullName evidence="2">Uncharacterized protein</fullName>
    </submittedName>
</protein>
<gene>
    <name evidence="2" type="ORF">SAMN05661053_0770</name>
</gene>
<proteinExistence type="predicted"/>
<evidence type="ECO:0000256" key="1">
    <source>
        <dbReference type="SAM" id="SignalP"/>
    </source>
</evidence>
<evidence type="ECO:0000313" key="3">
    <source>
        <dbReference type="Proteomes" id="UP000255423"/>
    </source>
</evidence>
<accession>A0A380RVU7</accession>
<organism evidence="2 3">
    <name type="scientific">Fibrobacter succinogenes</name>
    <name type="common">Bacteroides succinogenes</name>
    <dbReference type="NCBI Taxonomy" id="833"/>
    <lineage>
        <taxon>Bacteria</taxon>
        <taxon>Pseudomonadati</taxon>
        <taxon>Fibrobacterota</taxon>
        <taxon>Fibrobacteria</taxon>
        <taxon>Fibrobacterales</taxon>
        <taxon>Fibrobacteraceae</taxon>
        <taxon>Fibrobacter</taxon>
    </lineage>
</organism>